<sequence length="503" mass="54117">MIDVVGKGLIWVFTSVPGIGDAMALVAAIVLIAWAVAISTKYWVFIHSPLSRALAMRNEVLAEIETADSLDVVRANFARRFSDIDAVMIQSGRGLVPMLRRSWEEYRETIVDVSAEDCLQNTARPEHFFLDLVDEAKTLGWLANIFIAIGLLVTFLGIIAALTAATASMQGTDADGMRAGLQQLLAITAAKFWASVGGLFGSILLRYVDHRSKQKLSRQLSDLCDYLEHGMAYLPPQRIAIEQLIQAKEQTPAVKDLATKLALTIDESFQRQVAPMVSALDDISRGIAQINGEGASGIAEAMREHAGAEMAELATAMTTFSGTLTTLSQSMGAQRDAMDSHLQMLEAAGSNSVKAAEAFERAASDVHVAVDPLQKVAQTIEGALEATRSFVAEQAASAETARGDMRDLSRQLAATGAAAEAAWSDYQGRFEAVDEALAAALASLSKASRDHADHVVQHVGEIDAKLGEGIQRLGAALEPLKEFSDQAEDFLGRLQQREKSTET</sequence>
<dbReference type="EMBL" id="QWGB01000007">
    <property type="protein sequence ID" value="RIJ22072.1"/>
    <property type="molecule type" value="Genomic_DNA"/>
</dbReference>
<dbReference type="OrthoDB" id="5741017at2"/>
<evidence type="ECO:0000313" key="2">
    <source>
        <dbReference type="EMBL" id="RIJ22072.1"/>
    </source>
</evidence>
<reference evidence="2 3" key="1">
    <citation type="submission" date="2018-08" db="EMBL/GenBank/DDBJ databases">
        <title>Henriciella mobilis sp. nov., isolated from seawater.</title>
        <authorList>
            <person name="Cheng H."/>
            <person name="Wu Y.-H."/>
            <person name="Xu X.-W."/>
            <person name="Guo L.-L."/>
        </authorList>
    </citation>
    <scope>NUCLEOTIDE SEQUENCE [LARGE SCALE GENOMIC DNA]</scope>
    <source>
        <strain evidence="2 3">CCUG66934</strain>
    </source>
</reference>
<keyword evidence="1" id="KW-0472">Membrane</keyword>
<feature type="transmembrane region" description="Helical" evidence="1">
    <location>
        <begin position="184"/>
        <end position="208"/>
    </location>
</feature>
<protein>
    <recommendedName>
        <fullName evidence="4">MotA/TolQ/ExbB proton channel domain-containing protein</fullName>
    </recommendedName>
</protein>
<feature type="transmembrane region" description="Helical" evidence="1">
    <location>
        <begin position="141"/>
        <end position="164"/>
    </location>
</feature>
<keyword evidence="1" id="KW-0812">Transmembrane</keyword>
<gene>
    <name evidence="2" type="ORF">D1224_10900</name>
</gene>
<name>A0A399QX39_9PROT</name>
<dbReference type="RefSeq" id="WP_119379993.1">
    <property type="nucleotide sequence ID" value="NZ_QWGB01000007.1"/>
</dbReference>
<comment type="caution">
    <text evidence="2">The sequence shown here is derived from an EMBL/GenBank/DDBJ whole genome shotgun (WGS) entry which is preliminary data.</text>
</comment>
<dbReference type="Proteomes" id="UP000265431">
    <property type="component" value="Unassembled WGS sequence"/>
</dbReference>
<evidence type="ECO:0000313" key="3">
    <source>
        <dbReference type="Proteomes" id="UP000265431"/>
    </source>
</evidence>
<accession>A0A399QX39</accession>
<keyword evidence="3" id="KW-1185">Reference proteome</keyword>
<keyword evidence="1" id="KW-1133">Transmembrane helix</keyword>
<proteinExistence type="predicted"/>
<organism evidence="2 3">
    <name type="scientific">Henriciella barbarensis</name>
    <dbReference type="NCBI Taxonomy" id="86342"/>
    <lineage>
        <taxon>Bacteria</taxon>
        <taxon>Pseudomonadati</taxon>
        <taxon>Pseudomonadota</taxon>
        <taxon>Alphaproteobacteria</taxon>
        <taxon>Hyphomonadales</taxon>
        <taxon>Hyphomonadaceae</taxon>
        <taxon>Henriciella</taxon>
    </lineage>
</organism>
<evidence type="ECO:0008006" key="4">
    <source>
        <dbReference type="Google" id="ProtNLM"/>
    </source>
</evidence>
<dbReference type="AlphaFoldDB" id="A0A399QX39"/>
<evidence type="ECO:0000256" key="1">
    <source>
        <dbReference type="SAM" id="Phobius"/>
    </source>
</evidence>